<name>C0NC94_AJECG</name>
<dbReference type="AlphaFoldDB" id="C0NC94"/>
<dbReference type="EMBL" id="GG663363">
    <property type="protein sequence ID" value="EEH11285.1"/>
    <property type="molecule type" value="Genomic_DNA"/>
</dbReference>
<dbReference type="VEuPathDB" id="FungiDB:I7I50_02684"/>
<organism evidence="1 2">
    <name type="scientific">Ajellomyces capsulatus (strain G186AR / H82 / ATCC MYA-2454 / RMSCC 2432)</name>
    <name type="common">Darling's disease fungus</name>
    <name type="synonym">Histoplasma capsulatum</name>
    <dbReference type="NCBI Taxonomy" id="447093"/>
    <lineage>
        <taxon>Eukaryota</taxon>
        <taxon>Fungi</taxon>
        <taxon>Dikarya</taxon>
        <taxon>Ascomycota</taxon>
        <taxon>Pezizomycotina</taxon>
        <taxon>Eurotiomycetes</taxon>
        <taxon>Eurotiomycetidae</taxon>
        <taxon>Onygenales</taxon>
        <taxon>Ajellomycetaceae</taxon>
        <taxon>Histoplasma</taxon>
    </lineage>
</organism>
<dbReference type="Proteomes" id="UP000001631">
    <property type="component" value="Unassembled WGS sequence"/>
</dbReference>
<keyword evidence="2" id="KW-1185">Reference proteome</keyword>
<evidence type="ECO:0000313" key="2">
    <source>
        <dbReference type="Proteomes" id="UP000001631"/>
    </source>
</evidence>
<dbReference type="InParanoid" id="C0NC94"/>
<evidence type="ECO:0000313" key="1">
    <source>
        <dbReference type="EMBL" id="EEH11285.1"/>
    </source>
</evidence>
<proteinExistence type="predicted"/>
<dbReference type="HOGENOM" id="CLU_1077561_0_0_1"/>
<accession>C0NC94</accession>
<dbReference type="GeneID" id="69033757"/>
<dbReference type="RefSeq" id="XP_045291765.1">
    <property type="nucleotide sequence ID" value="XM_045427790.1"/>
</dbReference>
<protein>
    <submittedName>
        <fullName evidence="1">Uncharacterized protein</fullName>
    </submittedName>
</protein>
<reference evidence="1" key="1">
    <citation type="submission" date="2009-02" db="EMBL/GenBank/DDBJ databases">
        <title>The Genome Sequence of Ajellomyces capsulatus strain G186AR.</title>
        <authorList>
            <consortium name="The Broad Institute Genome Sequencing Platform"/>
            <person name="Champion M."/>
            <person name="Cuomo C."/>
            <person name="Ma L.-J."/>
            <person name="Henn M.R."/>
            <person name="Sil A."/>
            <person name="Goldman B."/>
            <person name="Young S.K."/>
            <person name="Kodira C.D."/>
            <person name="Zeng Q."/>
            <person name="Koehrsen M."/>
            <person name="Alvarado L."/>
            <person name="Berlin A."/>
            <person name="Borenstein D."/>
            <person name="Chen Z."/>
            <person name="Engels R."/>
            <person name="Freedman E."/>
            <person name="Gellesch M."/>
            <person name="Goldberg J."/>
            <person name="Griggs A."/>
            <person name="Gujja S."/>
            <person name="Heiman D."/>
            <person name="Hepburn T."/>
            <person name="Howarth C."/>
            <person name="Jen D."/>
            <person name="Larson L."/>
            <person name="Lewis B."/>
            <person name="Mehta T."/>
            <person name="Park D."/>
            <person name="Pearson M."/>
            <person name="Roberts A."/>
            <person name="Saif S."/>
            <person name="Shea T."/>
            <person name="Shenoy N."/>
            <person name="Sisk P."/>
            <person name="Stolte C."/>
            <person name="Sykes S."/>
            <person name="Walk T."/>
            <person name="White J."/>
            <person name="Yandava C."/>
            <person name="Klein B."/>
            <person name="McEwen J.G."/>
            <person name="Puccia R."/>
            <person name="Goldman G.H."/>
            <person name="Felipe M.S."/>
            <person name="Nino-Vega G."/>
            <person name="San-Blas G."/>
            <person name="Taylor J."/>
            <person name="Mendoza L."/>
            <person name="Galagan J."/>
            <person name="Nusbaum C."/>
            <person name="Birren B."/>
        </authorList>
    </citation>
    <scope>NUCLEOTIDE SEQUENCE</scope>
    <source>
        <strain evidence="1">G186AR</strain>
    </source>
</reference>
<gene>
    <name evidence="1" type="ORF">HCBG_00740</name>
</gene>
<sequence length="258" mass="28872">MTLPTQGPQEPPKSRAGRWNVRLAFCAGTSGNRTHGQSQAHGKTSYQPRMRRTTAALLEGIIKNNDNYHHFRGFRVVHRSAGVRRPLDIDLLGEHEAAKYSTKAISSCISDTDMAPFHCRLGVPKQSHLLLVISGPDIYLMLTRRPERAYRFKVPVSILDPVRHGVSMEVLVYLGCALLSLHFALYGIMESGIFSFPHRGATVTTSSSTQSQRFRFHKKQSQSQNVPLDKSLVSYCVYPLSPCPLLLFENDALPRLSI</sequence>